<protein>
    <submittedName>
        <fullName evidence="2">Uncharacterized protein</fullName>
    </submittedName>
</protein>
<feature type="compositionally biased region" description="Basic and acidic residues" evidence="1">
    <location>
        <begin position="106"/>
        <end position="121"/>
    </location>
</feature>
<comment type="caution">
    <text evidence="2">The sequence shown here is derived from an EMBL/GenBank/DDBJ whole genome shotgun (WGS) entry which is preliminary data.</text>
</comment>
<dbReference type="AlphaFoldDB" id="A0A427XXZ6"/>
<dbReference type="Proteomes" id="UP000279259">
    <property type="component" value="Unassembled WGS sequence"/>
</dbReference>
<accession>A0A427XXZ6</accession>
<proteinExistence type="predicted"/>
<keyword evidence="3" id="KW-1185">Reference proteome</keyword>
<evidence type="ECO:0000256" key="1">
    <source>
        <dbReference type="SAM" id="MobiDB-lite"/>
    </source>
</evidence>
<feature type="compositionally biased region" description="Polar residues" evidence="1">
    <location>
        <begin position="222"/>
        <end position="236"/>
    </location>
</feature>
<reference evidence="2 3" key="1">
    <citation type="submission" date="2018-11" db="EMBL/GenBank/DDBJ databases">
        <title>Genome sequence of Saitozyma podzolica DSM 27192.</title>
        <authorList>
            <person name="Aliyu H."/>
            <person name="Gorte O."/>
            <person name="Ochsenreither K."/>
        </authorList>
    </citation>
    <scope>NUCLEOTIDE SEQUENCE [LARGE SCALE GENOMIC DNA]</scope>
    <source>
        <strain evidence="2 3">DSM 27192</strain>
    </source>
</reference>
<name>A0A427XXZ6_9TREE</name>
<evidence type="ECO:0000313" key="3">
    <source>
        <dbReference type="Proteomes" id="UP000279259"/>
    </source>
</evidence>
<gene>
    <name evidence="2" type="ORF">EHS25_005595</name>
</gene>
<feature type="region of interest" description="Disordered" evidence="1">
    <location>
        <begin position="43"/>
        <end position="68"/>
    </location>
</feature>
<feature type="compositionally biased region" description="Basic and acidic residues" evidence="1">
    <location>
        <begin position="212"/>
        <end position="221"/>
    </location>
</feature>
<feature type="region of interest" description="Disordered" evidence="1">
    <location>
        <begin position="97"/>
        <end position="121"/>
    </location>
</feature>
<sequence>MQKRTMCVGLEETRRTTPVVPSTLPQPGPDSNAVSGIGSFRSSHHSRVTQVTDTPPSRVLNTPHEENNDSATLAWDADQEMNGEEGEVLDPLILHSTQPTPAKGRYPPDTETCRGKTGQEQHKRDTALLIPIPAATLAQLFAVRIPQSTPAPPFIPLPERFLSLVDLLTVHKPLTGPTAGVFARGRERLAEAFAGLAQELKQGLKARLQRYPRMDRPRPESSDSPTPRTTTATNDVQKGRLGSAARRVAGTAAVATVDNEVVSALRDKHPVGPQTCLARWGVQTCLARLKVRARATPQPRTYHGRRQILQTSHLARPIGVAVQLSASSSRRLALQTETMHDPVLLKGQADHRCPELEIPLVVGNSHPHHRPRLVSRGHPLVA</sequence>
<organism evidence="2 3">
    <name type="scientific">Saitozyma podzolica</name>
    <dbReference type="NCBI Taxonomy" id="1890683"/>
    <lineage>
        <taxon>Eukaryota</taxon>
        <taxon>Fungi</taxon>
        <taxon>Dikarya</taxon>
        <taxon>Basidiomycota</taxon>
        <taxon>Agaricomycotina</taxon>
        <taxon>Tremellomycetes</taxon>
        <taxon>Tremellales</taxon>
        <taxon>Trimorphomycetaceae</taxon>
        <taxon>Saitozyma</taxon>
    </lineage>
</organism>
<dbReference type="EMBL" id="RSCD01000024">
    <property type="protein sequence ID" value="RSH83691.1"/>
    <property type="molecule type" value="Genomic_DNA"/>
</dbReference>
<feature type="region of interest" description="Disordered" evidence="1">
    <location>
        <begin position="207"/>
        <end position="244"/>
    </location>
</feature>
<evidence type="ECO:0000313" key="2">
    <source>
        <dbReference type="EMBL" id="RSH83691.1"/>
    </source>
</evidence>